<feature type="domain" description="Response regulatory" evidence="6">
    <location>
        <begin position="3"/>
        <end position="119"/>
    </location>
</feature>
<accession>A0A1Z4JQ48</accession>
<sequence length="242" mass="26585">MKTILVIEDEQTVRESILDLLEAEGFHGIGGENGNVGVQLAQEHHPDLILCDVTMPDLDGFSVLSQLRKSPNTAGIPFIFLTARGTKADQRQGMELGADDYLTKPCTATDLLGAVTGRLAKYAALAERYRQVSEVSQPQKADATLEPVDQAVPDSASDTGARDGLLNHFYQELRNPLSNINMALHLLRTERIGYESTIATVQREYARELAVLQEVYKLQDYLIPESAELLRCCNLASLVEAA</sequence>
<keyword evidence="8" id="KW-1185">Reference proteome</keyword>
<dbReference type="PANTHER" id="PTHR48111:SF4">
    <property type="entry name" value="DNA-BINDING DUAL TRANSCRIPTIONAL REGULATOR OMPR"/>
    <property type="match status" value="1"/>
</dbReference>
<evidence type="ECO:0000256" key="4">
    <source>
        <dbReference type="ARBA" id="ARBA00023163"/>
    </source>
</evidence>
<dbReference type="GO" id="GO:0006355">
    <property type="term" value="P:regulation of DNA-templated transcription"/>
    <property type="evidence" value="ECO:0007669"/>
    <property type="project" value="TreeGrafter"/>
</dbReference>
<evidence type="ECO:0000256" key="1">
    <source>
        <dbReference type="ARBA" id="ARBA00022553"/>
    </source>
</evidence>
<protein>
    <submittedName>
        <fullName evidence="7">Putative diguanylate phosphodiesterase</fullName>
    </submittedName>
</protein>
<evidence type="ECO:0000256" key="3">
    <source>
        <dbReference type="ARBA" id="ARBA00023125"/>
    </source>
</evidence>
<evidence type="ECO:0000256" key="2">
    <source>
        <dbReference type="ARBA" id="ARBA00023015"/>
    </source>
</evidence>
<dbReference type="CDD" id="cd17574">
    <property type="entry name" value="REC_OmpR"/>
    <property type="match status" value="1"/>
</dbReference>
<dbReference type="SUPFAM" id="SSF52172">
    <property type="entry name" value="CheY-like"/>
    <property type="match status" value="1"/>
</dbReference>
<dbReference type="GO" id="GO:0000156">
    <property type="term" value="F:phosphorelay response regulator activity"/>
    <property type="evidence" value="ECO:0007669"/>
    <property type="project" value="TreeGrafter"/>
</dbReference>
<dbReference type="Pfam" id="PF00072">
    <property type="entry name" value="Response_reg"/>
    <property type="match status" value="1"/>
</dbReference>
<gene>
    <name evidence="7" type="ORF">NIES2135_56610</name>
</gene>
<evidence type="ECO:0000259" key="6">
    <source>
        <dbReference type="PROSITE" id="PS50110"/>
    </source>
</evidence>
<keyword evidence="3" id="KW-0238">DNA-binding</keyword>
<reference evidence="7 8" key="1">
    <citation type="submission" date="2017-06" db="EMBL/GenBank/DDBJ databases">
        <title>Genome sequencing of cyanobaciteial culture collection at National Institute for Environmental Studies (NIES).</title>
        <authorList>
            <person name="Hirose Y."/>
            <person name="Shimura Y."/>
            <person name="Fujisawa T."/>
            <person name="Nakamura Y."/>
            <person name="Kawachi M."/>
        </authorList>
    </citation>
    <scope>NUCLEOTIDE SEQUENCE [LARGE SCALE GENOMIC DNA]</scope>
    <source>
        <strain evidence="7 8">NIES-2135</strain>
    </source>
</reference>
<dbReference type="PROSITE" id="PS50110">
    <property type="entry name" value="RESPONSE_REGULATORY"/>
    <property type="match status" value="1"/>
</dbReference>
<dbReference type="GO" id="GO:0005829">
    <property type="term" value="C:cytosol"/>
    <property type="evidence" value="ECO:0007669"/>
    <property type="project" value="TreeGrafter"/>
</dbReference>
<proteinExistence type="predicted"/>
<name>A0A1Z4JQ48_LEPBY</name>
<evidence type="ECO:0000313" key="7">
    <source>
        <dbReference type="EMBL" id="BAY58787.1"/>
    </source>
</evidence>
<dbReference type="GO" id="GO:0000976">
    <property type="term" value="F:transcription cis-regulatory region binding"/>
    <property type="evidence" value="ECO:0007669"/>
    <property type="project" value="TreeGrafter"/>
</dbReference>
<keyword evidence="1 5" id="KW-0597">Phosphoprotein</keyword>
<dbReference type="InterPro" id="IPR011006">
    <property type="entry name" value="CheY-like_superfamily"/>
</dbReference>
<evidence type="ECO:0000313" key="8">
    <source>
        <dbReference type="Proteomes" id="UP000217895"/>
    </source>
</evidence>
<keyword evidence="4" id="KW-0804">Transcription</keyword>
<keyword evidence="2" id="KW-0805">Transcription regulation</keyword>
<dbReference type="AlphaFoldDB" id="A0A1Z4JQ48"/>
<dbReference type="Gene3D" id="3.40.50.2300">
    <property type="match status" value="1"/>
</dbReference>
<dbReference type="SMART" id="SM00448">
    <property type="entry name" value="REC"/>
    <property type="match status" value="1"/>
</dbReference>
<feature type="modified residue" description="4-aspartylphosphate" evidence="5">
    <location>
        <position position="52"/>
    </location>
</feature>
<organism evidence="7 8">
    <name type="scientific">Leptolyngbya boryana NIES-2135</name>
    <dbReference type="NCBI Taxonomy" id="1973484"/>
    <lineage>
        <taxon>Bacteria</taxon>
        <taxon>Bacillati</taxon>
        <taxon>Cyanobacteriota</taxon>
        <taxon>Cyanophyceae</taxon>
        <taxon>Leptolyngbyales</taxon>
        <taxon>Leptolyngbyaceae</taxon>
        <taxon>Leptolyngbya group</taxon>
        <taxon>Leptolyngbya</taxon>
    </lineage>
</organism>
<dbReference type="InterPro" id="IPR001789">
    <property type="entry name" value="Sig_transdc_resp-reg_receiver"/>
</dbReference>
<dbReference type="Proteomes" id="UP000217895">
    <property type="component" value="Chromosome"/>
</dbReference>
<evidence type="ECO:0000256" key="5">
    <source>
        <dbReference type="PROSITE-ProRule" id="PRU00169"/>
    </source>
</evidence>
<dbReference type="InterPro" id="IPR039420">
    <property type="entry name" value="WalR-like"/>
</dbReference>
<dbReference type="EMBL" id="AP018203">
    <property type="protein sequence ID" value="BAY58787.1"/>
    <property type="molecule type" value="Genomic_DNA"/>
</dbReference>
<dbReference type="GO" id="GO:0032993">
    <property type="term" value="C:protein-DNA complex"/>
    <property type="evidence" value="ECO:0007669"/>
    <property type="project" value="TreeGrafter"/>
</dbReference>
<dbReference type="PANTHER" id="PTHR48111">
    <property type="entry name" value="REGULATOR OF RPOS"/>
    <property type="match status" value="1"/>
</dbReference>